<evidence type="ECO:0000256" key="4">
    <source>
        <dbReference type="SAM" id="Coils"/>
    </source>
</evidence>
<dbReference type="RefSeq" id="XP_003454797.1">
    <property type="nucleotide sequence ID" value="XM_003454749.5"/>
</dbReference>
<evidence type="ECO:0000259" key="6">
    <source>
        <dbReference type="PROSITE" id="PS50871"/>
    </source>
</evidence>
<name>A0A669DV38_ORENI</name>
<dbReference type="Proteomes" id="UP000005207">
    <property type="component" value="Linkage group LG3"/>
</dbReference>
<evidence type="ECO:0000256" key="3">
    <source>
        <dbReference type="ARBA" id="ARBA00022729"/>
    </source>
</evidence>
<feature type="coiled-coil region" evidence="4">
    <location>
        <begin position="48"/>
        <end position="117"/>
    </location>
</feature>
<evidence type="ECO:0000256" key="1">
    <source>
        <dbReference type="ARBA" id="ARBA00004613"/>
    </source>
</evidence>
<dbReference type="Ensembl" id="ENSONIT00000070743.1">
    <property type="protein sequence ID" value="ENSONIP00000062521.1"/>
    <property type="gene ID" value="ENSONIG00000007830.2"/>
</dbReference>
<dbReference type="FunCoup" id="A0A669DV38">
    <property type="interactions" value="9"/>
</dbReference>
<dbReference type="Gene3D" id="2.60.120.40">
    <property type="match status" value="1"/>
</dbReference>
<feature type="domain" description="C1q" evidence="6">
    <location>
        <begin position="117"/>
        <end position="256"/>
    </location>
</feature>
<dbReference type="InterPro" id="IPR001073">
    <property type="entry name" value="C1q_dom"/>
</dbReference>
<dbReference type="GO" id="GO:0005576">
    <property type="term" value="C:extracellular region"/>
    <property type="evidence" value="ECO:0007669"/>
    <property type="project" value="UniProtKB-SubCell"/>
</dbReference>
<feature type="chain" id="PRO_5025417023" evidence="5">
    <location>
        <begin position="21"/>
        <end position="256"/>
    </location>
</feature>
<comment type="subcellular location">
    <subcellularLocation>
        <location evidence="1">Secreted</location>
    </subcellularLocation>
</comment>
<gene>
    <name evidence="7" type="primary">LOC100701854</name>
</gene>
<evidence type="ECO:0000256" key="2">
    <source>
        <dbReference type="ARBA" id="ARBA00022525"/>
    </source>
</evidence>
<proteinExistence type="predicted"/>
<reference evidence="7" key="2">
    <citation type="submission" date="2025-08" db="UniProtKB">
        <authorList>
            <consortium name="Ensembl"/>
        </authorList>
    </citation>
    <scope>IDENTIFICATION</scope>
</reference>
<dbReference type="PRINTS" id="PR00007">
    <property type="entry name" value="COMPLEMNTC1Q"/>
</dbReference>
<dbReference type="PROSITE" id="PS50871">
    <property type="entry name" value="C1Q"/>
    <property type="match status" value="1"/>
</dbReference>
<dbReference type="SUPFAM" id="SSF57997">
    <property type="entry name" value="Tropomyosin"/>
    <property type="match status" value="1"/>
</dbReference>
<dbReference type="InterPro" id="IPR008983">
    <property type="entry name" value="Tumour_necrosis_fac-like_dom"/>
</dbReference>
<evidence type="ECO:0000313" key="8">
    <source>
        <dbReference type="Proteomes" id="UP000005207"/>
    </source>
</evidence>
<organism evidence="7 8">
    <name type="scientific">Oreochromis niloticus</name>
    <name type="common">Nile tilapia</name>
    <name type="synonym">Tilapia nilotica</name>
    <dbReference type="NCBI Taxonomy" id="8128"/>
    <lineage>
        <taxon>Eukaryota</taxon>
        <taxon>Metazoa</taxon>
        <taxon>Chordata</taxon>
        <taxon>Craniata</taxon>
        <taxon>Vertebrata</taxon>
        <taxon>Euteleostomi</taxon>
        <taxon>Actinopterygii</taxon>
        <taxon>Neopterygii</taxon>
        <taxon>Teleostei</taxon>
        <taxon>Neoteleostei</taxon>
        <taxon>Acanthomorphata</taxon>
        <taxon>Ovalentaria</taxon>
        <taxon>Cichlomorphae</taxon>
        <taxon>Cichliformes</taxon>
        <taxon>Cichlidae</taxon>
        <taxon>African cichlids</taxon>
        <taxon>Pseudocrenilabrinae</taxon>
        <taxon>Oreochromini</taxon>
        <taxon>Oreochromis</taxon>
    </lineage>
</organism>
<evidence type="ECO:0000256" key="5">
    <source>
        <dbReference type="SAM" id="SignalP"/>
    </source>
</evidence>
<dbReference type="GeneTree" id="ENSGT00940000163520"/>
<dbReference type="InParanoid" id="A0A669DV38"/>
<reference evidence="8" key="1">
    <citation type="submission" date="2012-01" db="EMBL/GenBank/DDBJ databases">
        <title>The Genome Sequence of Oreochromis niloticus (Nile Tilapia).</title>
        <authorList>
            <consortium name="Broad Institute Genome Assembly Team"/>
            <consortium name="Broad Institute Sequencing Platform"/>
            <person name="Di Palma F."/>
            <person name="Johnson J."/>
            <person name="Lander E.S."/>
            <person name="Lindblad-Toh K."/>
        </authorList>
    </citation>
    <scope>NUCLEOTIDE SEQUENCE [LARGE SCALE GENOMIC DNA]</scope>
</reference>
<dbReference type="AlphaFoldDB" id="A0A669DV38"/>
<keyword evidence="8" id="KW-1185">Reference proteome</keyword>
<keyword evidence="2" id="KW-0964">Secreted</keyword>
<dbReference type="OrthoDB" id="6154955at2759"/>
<dbReference type="KEGG" id="onl:100701854"/>
<keyword evidence="4" id="KW-0175">Coiled coil</keyword>
<dbReference type="PANTHER" id="PTHR22923">
    <property type="entry name" value="CEREBELLIN-RELATED"/>
    <property type="match status" value="1"/>
</dbReference>
<dbReference type="SUPFAM" id="SSF49842">
    <property type="entry name" value="TNF-like"/>
    <property type="match status" value="1"/>
</dbReference>
<dbReference type="PANTHER" id="PTHR22923:SF102">
    <property type="entry name" value="CEREBELLIN 13-RELATED"/>
    <property type="match status" value="1"/>
</dbReference>
<dbReference type="InterPro" id="IPR050822">
    <property type="entry name" value="Cerebellin_Synaptic_Org"/>
</dbReference>
<accession>A0A669DV38</accession>
<keyword evidence="3 5" id="KW-0732">Signal</keyword>
<feature type="signal peptide" evidence="5">
    <location>
        <begin position="1"/>
        <end position="20"/>
    </location>
</feature>
<protein>
    <submittedName>
        <fullName evidence="7">Complement C1q subcomponent subunit B-like</fullName>
    </submittedName>
</protein>
<reference evidence="7" key="3">
    <citation type="submission" date="2025-09" db="UniProtKB">
        <authorList>
            <consortium name="Ensembl"/>
        </authorList>
    </citation>
    <scope>IDENTIFICATION</scope>
</reference>
<dbReference type="Gene3D" id="1.20.5.340">
    <property type="match status" value="1"/>
</dbReference>
<evidence type="ECO:0000313" key="7">
    <source>
        <dbReference type="Ensembl" id="ENSONIP00000062521.1"/>
    </source>
</evidence>
<dbReference type="GeneID" id="100701854"/>
<sequence length="256" mass="28819">MDFDILCYIVLFCGLGLARSDNNATETKSCNPDMCKFLVDFGAITEKVNSMETRLEHSETTLKESETRLKDTEMSLKETVTQLKNTESRLKDSETKLNHTANRLKESENQILELQHKERTKIIFSATLGSGGHIGPFDTDIILVYKGVITNIGNAYSPVTGVFTAPIAGVYYFTIFCHARGDRSQRLYLYKNNEVMVMTNDHAIDTDTRRETDNGGNAVFLQLQQGDKVYVVLEEETHVWGGESQTTFSGFLVTQM</sequence>
<dbReference type="SMART" id="SM00110">
    <property type="entry name" value="C1Q"/>
    <property type="match status" value="1"/>
</dbReference>
<dbReference type="Pfam" id="PF00386">
    <property type="entry name" value="C1q"/>
    <property type="match status" value="1"/>
</dbReference>